<protein>
    <submittedName>
        <fullName evidence="2">Uncharacterized protein</fullName>
    </submittedName>
</protein>
<accession>A0ABQ8S127</accession>
<evidence type="ECO:0000256" key="1">
    <source>
        <dbReference type="SAM" id="MobiDB-lite"/>
    </source>
</evidence>
<comment type="caution">
    <text evidence="2">The sequence shown here is derived from an EMBL/GenBank/DDBJ whole genome shotgun (WGS) entry which is preliminary data.</text>
</comment>
<evidence type="ECO:0000313" key="2">
    <source>
        <dbReference type="EMBL" id="KAJ4427642.1"/>
    </source>
</evidence>
<gene>
    <name evidence="2" type="ORF">ANN_25290</name>
</gene>
<keyword evidence="3" id="KW-1185">Reference proteome</keyword>
<dbReference type="EMBL" id="JAJSOF020000038">
    <property type="protein sequence ID" value="KAJ4427642.1"/>
    <property type="molecule type" value="Genomic_DNA"/>
</dbReference>
<dbReference type="CDD" id="cd22971">
    <property type="entry name" value="DD_RIIAD1"/>
    <property type="match status" value="1"/>
</dbReference>
<proteinExistence type="predicted"/>
<feature type="region of interest" description="Disordered" evidence="1">
    <location>
        <begin position="124"/>
        <end position="149"/>
    </location>
</feature>
<organism evidence="2 3">
    <name type="scientific">Periplaneta americana</name>
    <name type="common">American cockroach</name>
    <name type="synonym">Blatta americana</name>
    <dbReference type="NCBI Taxonomy" id="6978"/>
    <lineage>
        <taxon>Eukaryota</taxon>
        <taxon>Metazoa</taxon>
        <taxon>Ecdysozoa</taxon>
        <taxon>Arthropoda</taxon>
        <taxon>Hexapoda</taxon>
        <taxon>Insecta</taxon>
        <taxon>Pterygota</taxon>
        <taxon>Neoptera</taxon>
        <taxon>Polyneoptera</taxon>
        <taxon>Dictyoptera</taxon>
        <taxon>Blattodea</taxon>
        <taxon>Blattoidea</taxon>
        <taxon>Blattidae</taxon>
        <taxon>Blattinae</taxon>
        <taxon>Periplaneta</taxon>
    </lineage>
</organism>
<sequence>MAGLCDGGNEPPGSLKASRKMADDSLDVTVPFDNKPDANPYGMLAYDFGALTSEQQRQLNILKINTIREDHIYLATHPEVRAITCLLLRAFCKFQPRNVHEFASYFISQPDLQQKVDDFIKNGTKTKEKDEEEDLEEEESDFFTILGHR</sequence>
<reference evidence="2 3" key="1">
    <citation type="journal article" date="2022" name="Allergy">
        <title>Genome assembly and annotation of Periplaneta americana reveal a comprehensive cockroach allergen profile.</title>
        <authorList>
            <person name="Wang L."/>
            <person name="Xiong Q."/>
            <person name="Saelim N."/>
            <person name="Wang L."/>
            <person name="Nong W."/>
            <person name="Wan A.T."/>
            <person name="Shi M."/>
            <person name="Liu X."/>
            <person name="Cao Q."/>
            <person name="Hui J.H.L."/>
            <person name="Sookrung N."/>
            <person name="Leung T.F."/>
            <person name="Tungtrongchitr A."/>
            <person name="Tsui S.K.W."/>
        </authorList>
    </citation>
    <scope>NUCLEOTIDE SEQUENCE [LARGE SCALE GENOMIC DNA]</scope>
    <source>
        <strain evidence="2">PWHHKU_190912</strain>
    </source>
</reference>
<dbReference type="InterPro" id="IPR059162">
    <property type="entry name" value="RIIAD1"/>
</dbReference>
<feature type="compositionally biased region" description="Acidic residues" evidence="1">
    <location>
        <begin position="130"/>
        <end position="141"/>
    </location>
</feature>
<name>A0ABQ8S127_PERAM</name>
<feature type="region of interest" description="Disordered" evidence="1">
    <location>
        <begin position="1"/>
        <end position="20"/>
    </location>
</feature>
<evidence type="ECO:0000313" key="3">
    <source>
        <dbReference type="Proteomes" id="UP001148838"/>
    </source>
</evidence>
<dbReference type="Proteomes" id="UP001148838">
    <property type="component" value="Unassembled WGS sequence"/>
</dbReference>